<comment type="caution">
    <text evidence="8">The sequence shown here is derived from an EMBL/GenBank/DDBJ whole genome shotgun (WGS) entry which is preliminary data.</text>
</comment>
<evidence type="ECO:0000256" key="2">
    <source>
        <dbReference type="ARBA" id="ARBA00010139"/>
    </source>
</evidence>
<evidence type="ECO:0000256" key="1">
    <source>
        <dbReference type="ARBA" id="ARBA00001974"/>
    </source>
</evidence>
<dbReference type="PANTHER" id="PTHR43098:SF4">
    <property type="entry name" value="BLR3857 PROTEIN"/>
    <property type="match status" value="1"/>
</dbReference>
<dbReference type="GO" id="GO:0004497">
    <property type="term" value="F:monooxygenase activity"/>
    <property type="evidence" value="ECO:0007669"/>
    <property type="project" value="UniProtKB-KW"/>
</dbReference>
<evidence type="ECO:0000313" key="9">
    <source>
        <dbReference type="Proteomes" id="UP000319731"/>
    </source>
</evidence>
<accession>A0A507CGZ4</accession>
<comment type="cofactor">
    <cofactor evidence="1">
        <name>FAD</name>
        <dbReference type="ChEBI" id="CHEBI:57692"/>
    </cofactor>
</comment>
<keyword evidence="5" id="KW-0521">NADP</keyword>
<gene>
    <name evidence="8" type="ORF">SmJEL517_g01084</name>
</gene>
<evidence type="ECO:0000256" key="5">
    <source>
        <dbReference type="ARBA" id="ARBA00022857"/>
    </source>
</evidence>
<evidence type="ECO:0000256" key="7">
    <source>
        <dbReference type="ARBA" id="ARBA00023033"/>
    </source>
</evidence>
<proteinExistence type="inferred from homology"/>
<keyword evidence="6" id="KW-0560">Oxidoreductase</keyword>
<evidence type="ECO:0008006" key="10">
    <source>
        <dbReference type="Google" id="ProtNLM"/>
    </source>
</evidence>
<dbReference type="Pfam" id="PF13738">
    <property type="entry name" value="Pyr_redox_3"/>
    <property type="match status" value="1"/>
</dbReference>
<organism evidence="8 9">
    <name type="scientific">Synchytrium microbalum</name>
    <dbReference type="NCBI Taxonomy" id="1806994"/>
    <lineage>
        <taxon>Eukaryota</taxon>
        <taxon>Fungi</taxon>
        <taxon>Fungi incertae sedis</taxon>
        <taxon>Chytridiomycota</taxon>
        <taxon>Chytridiomycota incertae sedis</taxon>
        <taxon>Chytridiomycetes</taxon>
        <taxon>Synchytriales</taxon>
        <taxon>Synchytriaceae</taxon>
        <taxon>Synchytrium</taxon>
    </lineage>
</organism>
<keyword evidence="4" id="KW-0274">FAD</keyword>
<dbReference type="RefSeq" id="XP_031026986.1">
    <property type="nucleotide sequence ID" value="XM_031167012.1"/>
</dbReference>
<dbReference type="AlphaFoldDB" id="A0A507CGZ4"/>
<dbReference type="FunFam" id="3.50.50.60:FF:000341">
    <property type="entry name" value="Baeyer-Villiger monooxygenase"/>
    <property type="match status" value="1"/>
</dbReference>
<reference evidence="8 9" key="1">
    <citation type="journal article" date="2019" name="Sci. Rep.">
        <title>Comparative genomics of chytrid fungi reveal insights into the obligate biotrophic and pathogenic lifestyle of Synchytrium endobioticum.</title>
        <authorList>
            <person name="van de Vossenberg B.T.L.H."/>
            <person name="Warris S."/>
            <person name="Nguyen H.D.T."/>
            <person name="van Gent-Pelzer M.P.E."/>
            <person name="Joly D.L."/>
            <person name="van de Geest H.C."/>
            <person name="Bonants P.J.M."/>
            <person name="Smith D.S."/>
            <person name="Levesque C.A."/>
            <person name="van der Lee T.A.J."/>
        </authorList>
    </citation>
    <scope>NUCLEOTIDE SEQUENCE [LARGE SCALE GENOMIC DNA]</scope>
    <source>
        <strain evidence="8 9">JEL517</strain>
    </source>
</reference>
<protein>
    <recommendedName>
        <fullName evidence="10">FAD/NAD(P)-binding domain-containing protein</fullName>
    </recommendedName>
</protein>
<comment type="similarity">
    <text evidence="2">Belongs to the FAD-binding monooxygenase family.</text>
</comment>
<dbReference type="Gene3D" id="3.50.50.60">
    <property type="entry name" value="FAD/NAD(P)-binding domain"/>
    <property type="match status" value="3"/>
</dbReference>
<dbReference type="Proteomes" id="UP000319731">
    <property type="component" value="Unassembled WGS sequence"/>
</dbReference>
<dbReference type="EMBL" id="QEAO01000003">
    <property type="protein sequence ID" value="TPX36915.1"/>
    <property type="molecule type" value="Genomic_DNA"/>
</dbReference>
<dbReference type="InterPro" id="IPR036188">
    <property type="entry name" value="FAD/NAD-bd_sf"/>
</dbReference>
<evidence type="ECO:0000256" key="3">
    <source>
        <dbReference type="ARBA" id="ARBA00022630"/>
    </source>
</evidence>
<evidence type="ECO:0000256" key="4">
    <source>
        <dbReference type="ARBA" id="ARBA00022827"/>
    </source>
</evidence>
<dbReference type="OrthoDB" id="2143626at2759"/>
<name>A0A507CGZ4_9FUNG</name>
<dbReference type="GeneID" id="42002309"/>
<keyword evidence="9" id="KW-1185">Reference proteome</keyword>
<keyword evidence="3" id="KW-0285">Flavoprotein</keyword>
<keyword evidence="7" id="KW-0503">Monooxygenase</keyword>
<sequence length="618" mass="69713">MVYQKIEGDALWEFDFDPKELKAKYLAERDKRLRKDGIEQYVYITPDSKFRSLLEDPYVTLKERAELHDEVPIIILGGGFTGLTTAVKLQNAGITNFRIIEKGGDFGGTWYWNRYPGAACDSESYCYMPLLEETNYIPVSKYTRAPEILAHCERIGKKYDLYKSTIFHTETIESRWDDASSRWIVKTNRGDVMRCQYLISASGPLHKPKLPGVPGLDSFGGHIFHTSRWDYEYTGGNSYGNLTKLGDKRVAIIGTGATAIQAVPYLGEFSKQLYVFQRTPSSVDYRHNKPTDPEWVKSLKPGWKKERENNFNIMTSGGVVDVDLVNDGWTDMFQELMSLISNSSHPKAKNYTIEDMAQLADFRKMERIRARVDQIVKDPKTAEALKPYYNNLCKRPTFSDEYLPTFNRPNVKLVDTNGKGIDALTPKGIMYNGTLYEVDCIIFATGFEVGTSWNSRNGYDIIGRNGLDLEDKWKNGLSTLYGAFMNQFPNLFMVQPGQAAVAVNWPFPQGIQTSAIVKVIKKANDMGATVVEATQEAEDEWVEQIVKASLLNARYLEECTPGYYNREGEVSVLAARNTSFGGGPVAFDEIVTKWRDGDMKGLTFTKGKETAASASARL</sequence>
<evidence type="ECO:0000313" key="8">
    <source>
        <dbReference type="EMBL" id="TPX36915.1"/>
    </source>
</evidence>
<evidence type="ECO:0000256" key="6">
    <source>
        <dbReference type="ARBA" id="ARBA00023002"/>
    </source>
</evidence>
<dbReference type="PANTHER" id="PTHR43098">
    <property type="entry name" value="L-ORNITHINE N(5)-MONOOXYGENASE-RELATED"/>
    <property type="match status" value="1"/>
</dbReference>
<dbReference type="STRING" id="1806994.A0A507CGZ4"/>
<dbReference type="SUPFAM" id="SSF51905">
    <property type="entry name" value="FAD/NAD(P)-binding domain"/>
    <property type="match status" value="3"/>
</dbReference>
<dbReference type="InterPro" id="IPR050775">
    <property type="entry name" value="FAD-binding_Monooxygenases"/>
</dbReference>